<proteinExistence type="predicted"/>
<evidence type="ECO:0008006" key="4">
    <source>
        <dbReference type="Google" id="ProtNLM"/>
    </source>
</evidence>
<evidence type="ECO:0000256" key="1">
    <source>
        <dbReference type="SAM" id="Phobius"/>
    </source>
</evidence>
<name>A0A429G9T4_9CREN</name>
<gene>
    <name evidence="2" type="ORF">D9Q81_00810</name>
</gene>
<reference evidence="2 3" key="1">
    <citation type="submission" date="2018-10" db="EMBL/GenBank/DDBJ databases">
        <title>Co-occurring genomic capacity for anaerobic methane metabolism and dissimilatory sulfite reduction discovered in the Korarchaeota.</title>
        <authorList>
            <person name="Mckay L.J."/>
            <person name="Dlakic M."/>
            <person name="Fields M.W."/>
            <person name="Delmont T.O."/>
            <person name="Eren A.M."/>
            <person name="Jay Z.J."/>
            <person name="Klingelsmith K.B."/>
            <person name="Rusch D.B."/>
            <person name="Inskeep W.P."/>
        </authorList>
    </citation>
    <scope>NUCLEOTIDE SEQUENCE [LARGE SCALE GENOMIC DNA]</scope>
    <source>
        <strain evidence="2 3">WS</strain>
    </source>
</reference>
<dbReference type="Proteomes" id="UP000278149">
    <property type="component" value="Unassembled WGS sequence"/>
</dbReference>
<accession>A0A429G9T4</accession>
<dbReference type="EMBL" id="RCOR01000006">
    <property type="protein sequence ID" value="RSN70581.1"/>
    <property type="molecule type" value="Genomic_DNA"/>
</dbReference>
<organism evidence="2 3">
    <name type="scientific">Candidatus Korarchaeum cryptofilum</name>
    <dbReference type="NCBI Taxonomy" id="498846"/>
    <lineage>
        <taxon>Archaea</taxon>
        <taxon>Thermoproteota</taxon>
        <taxon>Candidatus Korarchaeia</taxon>
        <taxon>Candidatus Korarchaeales</taxon>
        <taxon>Candidatus Korarchaeaceae</taxon>
        <taxon>Candidatus Korarchaeum</taxon>
    </lineage>
</organism>
<sequence length="335" mass="37693">MTPMEKVKGVIIASLALMTLLAPLISADADILSDKPYYITTELRVFFQTESKATLILNYSWYGMMANDIENLLSKYPGGEENYTKGFIDHVKNNVNGPFIAGDFEFYPTKMEAKISREKEGNYTKRVSLTLTVELEARKGAPKISQGRKGIIYSTREDMCNLSKIYVKEVDLLNVSVVLPKDYVISVVRPTPNSVYTVNSSDGMRVVASWIIRNPLVDTRGTTGYSGWFFIGAVNLTKDEVEKLNSLRRSISDLRKQALIPLDESGKAKARELFDLFYWYSTRAPYSLNRSLDYALSLANGIPKLPVSLDTIVLIISALIVIAEIVFYFVRTRRG</sequence>
<dbReference type="AlphaFoldDB" id="A0A429G9T4"/>
<comment type="caution">
    <text evidence="2">The sequence shown here is derived from an EMBL/GenBank/DDBJ whole genome shotgun (WGS) entry which is preliminary data.</text>
</comment>
<keyword evidence="1" id="KW-0472">Membrane</keyword>
<evidence type="ECO:0000313" key="3">
    <source>
        <dbReference type="Proteomes" id="UP000278149"/>
    </source>
</evidence>
<protein>
    <recommendedName>
        <fullName evidence="4">DUF2330 domain-containing protein</fullName>
    </recommendedName>
</protein>
<feature type="transmembrane region" description="Helical" evidence="1">
    <location>
        <begin position="312"/>
        <end position="330"/>
    </location>
</feature>
<keyword evidence="1" id="KW-1133">Transmembrane helix</keyword>
<evidence type="ECO:0000313" key="2">
    <source>
        <dbReference type="EMBL" id="RSN70581.1"/>
    </source>
</evidence>
<keyword evidence="1" id="KW-0812">Transmembrane</keyword>